<dbReference type="EMBL" id="JAKIKS010000026">
    <property type="protein sequence ID" value="MCL1124582.1"/>
    <property type="molecule type" value="Genomic_DNA"/>
</dbReference>
<keyword evidence="8" id="KW-1185">Reference proteome</keyword>
<feature type="binding site" evidence="3">
    <location>
        <position position="307"/>
    </location>
    <ligand>
        <name>Zn(2+)</name>
        <dbReference type="ChEBI" id="CHEBI:29105"/>
    </ligand>
</feature>
<gene>
    <name evidence="3 7" type="primary">rsgA</name>
    <name evidence="7" type="ORF">L2764_08850</name>
</gene>
<comment type="similarity">
    <text evidence="3">Belongs to the TRAFAC class YlqF/YawG GTPase family. RsgA subfamily.</text>
</comment>
<feature type="domain" description="CP-type G" evidence="6">
    <location>
        <begin position="110"/>
        <end position="278"/>
    </location>
</feature>
<dbReference type="SUPFAM" id="SSF52540">
    <property type="entry name" value="P-loop containing nucleoside triphosphate hydrolases"/>
    <property type="match status" value="1"/>
</dbReference>
<keyword evidence="1 3" id="KW-0547">Nucleotide-binding</keyword>
<accession>A0ABT0LA65</accession>
<comment type="function">
    <text evidence="3">One of several proteins that assist in the late maturation steps of the functional core of the 30S ribosomal subunit. Helps release RbfA from mature subunits. May play a role in the assembly of ribosomal proteins into the subunit. Circularly permuted GTPase that catalyzes slow GTP hydrolysis, GTPase activity is stimulated by the 30S ribosomal subunit.</text>
</comment>
<comment type="cofactor">
    <cofactor evidence="3">
        <name>Zn(2+)</name>
        <dbReference type="ChEBI" id="CHEBI:29105"/>
    </cofactor>
    <text evidence="3">Binds 1 zinc ion per subunit.</text>
</comment>
<dbReference type="NCBIfam" id="NF008931">
    <property type="entry name" value="PRK12288.1"/>
    <property type="match status" value="1"/>
</dbReference>
<dbReference type="CDD" id="cd01854">
    <property type="entry name" value="YjeQ_EngC"/>
    <property type="match status" value="1"/>
</dbReference>
<evidence type="ECO:0000256" key="4">
    <source>
        <dbReference type="SAM" id="MobiDB-lite"/>
    </source>
</evidence>
<dbReference type="PANTHER" id="PTHR32120:SF11">
    <property type="entry name" value="SMALL RIBOSOMAL SUBUNIT BIOGENESIS GTPASE RSGA 1, MITOCHONDRIAL-RELATED"/>
    <property type="match status" value="1"/>
</dbReference>
<feature type="binding site" evidence="3">
    <location>
        <begin position="220"/>
        <end position="228"/>
    </location>
    <ligand>
        <name>GTP</name>
        <dbReference type="ChEBI" id="CHEBI:37565"/>
    </ligand>
</feature>
<evidence type="ECO:0000313" key="7">
    <source>
        <dbReference type="EMBL" id="MCL1124582.1"/>
    </source>
</evidence>
<dbReference type="PROSITE" id="PS51721">
    <property type="entry name" value="G_CP"/>
    <property type="match status" value="1"/>
</dbReference>
<comment type="caution">
    <text evidence="7">The sequence shown here is derived from an EMBL/GenBank/DDBJ whole genome shotgun (WGS) entry which is preliminary data.</text>
</comment>
<reference evidence="7 8" key="1">
    <citation type="submission" date="2022-01" db="EMBL/GenBank/DDBJ databases">
        <title>Whole genome-based taxonomy of the Shewanellaceae.</title>
        <authorList>
            <person name="Martin-Rodriguez A.J."/>
        </authorList>
    </citation>
    <scope>NUCLEOTIDE SEQUENCE [LARGE SCALE GENOMIC DNA]</scope>
    <source>
        <strain evidence="7 8">DSM 17177</strain>
    </source>
</reference>
<dbReference type="PROSITE" id="PS50936">
    <property type="entry name" value="ENGC_GTPASE"/>
    <property type="match status" value="1"/>
</dbReference>
<evidence type="ECO:0000256" key="2">
    <source>
        <dbReference type="ARBA" id="ARBA00023134"/>
    </source>
</evidence>
<protein>
    <recommendedName>
        <fullName evidence="3">Small ribosomal subunit biogenesis GTPase RsgA</fullName>
        <ecNumber evidence="3">3.6.1.-</ecNumber>
    </recommendedName>
</protein>
<feature type="binding site" evidence="3">
    <location>
        <position position="302"/>
    </location>
    <ligand>
        <name>Zn(2+)</name>
        <dbReference type="ChEBI" id="CHEBI:29105"/>
    </ligand>
</feature>
<keyword evidence="3 7" id="KW-0378">Hydrolase</keyword>
<dbReference type="HAMAP" id="MF_01820">
    <property type="entry name" value="GTPase_RsgA"/>
    <property type="match status" value="1"/>
</dbReference>
<feature type="binding site" evidence="3">
    <location>
        <begin position="166"/>
        <end position="169"/>
    </location>
    <ligand>
        <name>GTP</name>
        <dbReference type="ChEBI" id="CHEBI:37565"/>
    </ligand>
</feature>
<evidence type="ECO:0000259" key="6">
    <source>
        <dbReference type="PROSITE" id="PS51721"/>
    </source>
</evidence>
<keyword evidence="2 3" id="KW-0342">GTP-binding</keyword>
<dbReference type="InterPro" id="IPR027417">
    <property type="entry name" value="P-loop_NTPase"/>
</dbReference>
<dbReference type="InterPro" id="IPR030378">
    <property type="entry name" value="G_CP_dom"/>
</dbReference>
<dbReference type="NCBIfam" id="TIGR00157">
    <property type="entry name" value="ribosome small subunit-dependent GTPase A"/>
    <property type="match status" value="1"/>
</dbReference>
<dbReference type="Pfam" id="PF03193">
    <property type="entry name" value="RsgA_GTPase"/>
    <property type="match status" value="1"/>
</dbReference>
<keyword evidence="3" id="KW-0479">Metal-binding</keyword>
<dbReference type="InterPro" id="IPR004881">
    <property type="entry name" value="Ribosome_biogen_GTPase_RsgA"/>
</dbReference>
<evidence type="ECO:0000313" key="8">
    <source>
        <dbReference type="Proteomes" id="UP001203423"/>
    </source>
</evidence>
<dbReference type="Proteomes" id="UP001203423">
    <property type="component" value="Unassembled WGS sequence"/>
</dbReference>
<keyword evidence="3" id="KW-0862">Zinc</keyword>
<sequence length="356" mass="39563">MSKKKPLSHGQLRRMRTNHKKKLQQHNIAEPLPELQDSSLGIEQAGTIISRFGQHADVETPDGKVSRCDIRRNIKSLVTGDKVIVRLSQHINQANPTAIAGVVEAVHPRHSLLSRPDFYDGVKIIASNIDQIFIVSSVKPSFTTQIIDRYLVAAEDTGIAPIIILNKIDLISEDEAEEIEAALQRYRDVGYSVYKVSSTLNQGVDTLHDLMKDKVSVFVGQSGVGKSSLINAMMPDAQLLIGDISESSGLGQHTTTTAKLLHINSGGDLIDSPGVREFALWHLPAERVGWCFIEFRDYLGTCKFRDCKHLNDPGCAITDAYKAGNISDDRYHNYHKIIASLDEQRHARHFRIGPNE</sequence>
<comment type="subunit">
    <text evidence="3">Monomer. Associates with 30S ribosomal subunit, binds 16S rRNA.</text>
</comment>
<evidence type="ECO:0000259" key="5">
    <source>
        <dbReference type="PROSITE" id="PS50936"/>
    </source>
</evidence>
<dbReference type="Gene3D" id="3.40.50.300">
    <property type="entry name" value="P-loop containing nucleotide triphosphate hydrolases"/>
    <property type="match status" value="1"/>
</dbReference>
<dbReference type="RefSeq" id="WP_248939859.1">
    <property type="nucleotide sequence ID" value="NZ_JAKIKS010000026.1"/>
</dbReference>
<dbReference type="InterPro" id="IPR010914">
    <property type="entry name" value="RsgA_GTPase_dom"/>
</dbReference>
<name>A0ABT0LA65_9GAMM</name>
<feature type="compositionally biased region" description="Basic residues" evidence="4">
    <location>
        <begin position="1"/>
        <end position="24"/>
    </location>
</feature>
<keyword evidence="3" id="KW-0699">rRNA-binding</keyword>
<dbReference type="Gene3D" id="2.40.50.140">
    <property type="entry name" value="Nucleic acid-binding proteins"/>
    <property type="match status" value="1"/>
</dbReference>
<proteinExistence type="inferred from homology"/>
<keyword evidence="3" id="KW-0963">Cytoplasm</keyword>
<dbReference type="GO" id="GO:0016787">
    <property type="term" value="F:hydrolase activity"/>
    <property type="evidence" value="ECO:0007669"/>
    <property type="project" value="UniProtKB-KW"/>
</dbReference>
<evidence type="ECO:0000256" key="3">
    <source>
        <dbReference type="HAMAP-Rule" id="MF_01820"/>
    </source>
</evidence>
<feature type="domain" description="EngC GTPase" evidence="5">
    <location>
        <begin position="127"/>
        <end position="276"/>
    </location>
</feature>
<feature type="region of interest" description="Disordered" evidence="4">
    <location>
        <begin position="1"/>
        <end position="25"/>
    </location>
</feature>
<comment type="subcellular location">
    <subcellularLocation>
        <location evidence="3">Cytoplasm</location>
    </subcellularLocation>
</comment>
<dbReference type="Gene3D" id="1.10.40.50">
    <property type="entry name" value="Probable gtpase engc, domain 3"/>
    <property type="match status" value="1"/>
</dbReference>
<feature type="binding site" evidence="3">
    <location>
        <position position="309"/>
    </location>
    <ligand>
        <name>Zn(2+)</name>
        <dbReference type="ChEBI" id="CHEBI:29105"/>
    </ligand>
</feature>
<keyword evidence="3" id="KW-0690">Ribosome biogenesis</keyword>
<evidence type="ECO:0000256" key="1">
    <source>
        <dbReference type="ARBA" id="ARBA00022741"/>
    </source>
</evidence>
<organism evidence="7 8">
    <name type="scientific">Shewanella surugensis</name>
    <dbReference type="NCBI Taxonomy" id="212020"/>
    <lineage>
        <taxon>Bacteria</taxon>
        <taxon>Pseudomonadati</taxon>
        <taxon>Pseudomonadota</taxon>
        <taxon>Gammaproteobacteria</taxon>
        <taxon>Alteromonadales</taxon>
        <taxon>Shewanellaceae</taxon>
        <taxon>Shewanella</taxon>
    </lineage>
</organism>
<keyword evidence="3" id="KW-0694">RNA-binding</keyword>
<dbReference type="PANTHER" id="PTHR32120">
    <property type="entry name" value="SMALL RIBOSOMAL SUBUNIT BIOGENESIS GTPASE RSGA"/>
    <property type="match status" value="1"/>
</dbReference>
<dbReference type="EC" id="3.6.1.-" evidence="3"/>
<dbReference type="InterPro" id="IPR012340">
    <property type="entry name" value="NA-bd_OB-fold"/>
</dbReference>
<feature type="binding site" evidence="3">
    <location>
        <position position="315"/>
    </location>
    <ligand>
        <name>Zn(2+)</name>
        <dbReference type="ChEBI" id="CHEBI:29105"/>
    </ligand>
</feature>